<dbReference type="RefSeq" id="WP_270141040.1">
    <property type="nucleotide sequence ID" value="NZ_CP115450.1"/>
</dbReference>
<keyword evidence="2" id="KW-0812">Transmembrane</keyword>
<organism evidence="3 4">
    <name type="scientific">Kitasatospora cathayae</name>
    <dbReference type="NCBI Taxonomy" id="3004092"/>
    <lineage>
        <taxon>Bacteria</taxon>
        <taxon>Bacillati</taxon>
        <taxon>Actinomycetota</taxon>
        <taxon>Actinomycetes</taxon>
        <taxon>Kitasatosporales</taxon>
        <taxon>Streptomycetaceae</taxon>
        <taxon>Kitasatospora</taxon>
    </lineage>
</organism>
<feature type="region of interest" description="Disordered" evidence="1">
    <location>
        <begin position="1"/>
        <end position="26"/>
    </location>
</feature>
<gene>
    <name evidence="3" type="ORF">O1G21_04750</name>
</gene>
<dbReference type="Proteomes" id="UP001212821">
    <property type="component" value="Chromosome"/>
</dbReference>
<feature type="compositionally biased region" description="Low complexity" evidence="1">
    <location>
        <begin position="47"/>
        <end position="62"/>
    </location>
</feature>
<proteinExistence type="predicted"/>
<feature type="compositionally biased region" description="Basic and acidic residues" evidence="1">
    <location>
        <begin position="63"/>
        <end position="75"/>
    </location>
</feature>
<evidence type="ECO:0000313" key="3">
    <source>
        <dbReference type="EMBL" id="WBP85229.1"/>
    </source>
</evidence>
<evidence type="ECO:0008006" key="5">
    <source>
        <dbReference type="Google" id="ProtNLM"/>
    </source>
</evidence>
<reference evidence="4" key="1">
    <citation type="submission" date="2022-12" db="EMBL/GenBank/DDBJ databases">
        <authorList>
            <person name="Mo P."/>
        </authorList>
    </citation>
    <scope>NUCLEOTIDE SEQUENCE [LARGE SCALE GENOMIC DNA]</scope>
    <source>
        <strain evidence="4">HUAS 3-15</strain>
    </source>
</reference>
<keyword evidence="2" id="KW-1133">Transmembrane helix</keyword>
<evidence type="ECO:0000313" key="4">
    <source>
        <dbReference type="Proteomes" id="UP001212821"/>
    </source>
</evidence>
<dbReference type="InterPro" id="IPR036291">
    <property type="entry name" value="NAD(P)-bd_dom_sf"/>
</dbReference>
<keyword evidence="4" id="KW-1185">Reference proteome</keyword>
<evidence type="ECO:0000256" key="1">
    <source>
        <dbReference type="SAM" id="MobiDB-lite"/>
    </source>
</evidence>
<dbReference type="SUPFAM" id="SSF51735">
    <property type="entry name" value="NAD(P)-binding Rossmann-fold domains"/>
    <property type="match status" value="1"/>
</dbReference>
<evidence type="ECO:0000256" key="2">
    <source>
        <dbReference type="SAM" id="Phobius"/>
    </source>
</evidence>
<keyword evidence="2" id="KW-0472">Membrane</keyword>
<feature type="region of interest" description="Disordered" evidence="1">
    <location>
        <begin position="47"/>
        <end position="75"/>
    </location>
</feature>
<dbReference type="EMBL" id="CP115450">
    <property type="protein sequence ID" value="WBP85229.1"/>
    <property type="molecule type" value="Genomic_DNA"/>
</dbReference>
<feature type="transmembrane region" description="Helical" evidence="2">
    <location>
        <begin position="80"/>
        <end position="102"/>
    </location>
</feature>
<dbReference type="Gene3D" id="3.40.50.720">
    <property type="entry name" value="NAD(P)-binding Rossmann-like Domain"/>
    <property type="match status" value="1"/>
</dbReference>
<accession>A0ABY7PXY8</accession>
<protein>
    <recommendedName>
        <fullName evidence="5">SDR family NAD(P)-dependent oxidoreductase</fullName>
    </recommendedName>
</protein>
<name>A0ABY7PXY8_9ACTN</name>
<sequence>MAAGRLRPGWRSWTSTPLPPSRLRPRPGIRRALLGASALNLAGAAAATPGAARAQAAPSGRPDGSDDGQRGDRGFRDKAVLITGFTSGIGRAAALAFAAAGAG</sequence>